<dbReference type="PROSITE" id="PS50103">
    <property type="entry name" value="ZF_C3H1"/>
    <property type="match status" value="1"/>
</dbReference>
<evidence type="ECO:0000259" key="7">
    <source>
        <dbReference type="PROSITE" id="PS50016"/>
    </source>
</evidence>
<dbReference type="SMART" id="SM00444">
    <property type="entry name" value="GYF"/>
    <property type="match status" value="1"/>
</dbReference>
<evidence type="ECO:0000313" key="12">
    <source>
        <dbReference type="EMBL" id="KDP27646.1"/>
    </source>
</evidence>
<dbReference type="PROSITE" id="PS01359">
    <property type="entry name" value="ZF_PHD_1"/>
    <property type="match status" value="1"/>
</dbReference>
<dbReference type="SUPFAM" id="SSF159042">
    <property type="entry name" value="Plus3-like"/>
    <property type="match status" value="1"/>
</dbReference>
<dbReference type="KEGG" id="jcu:105643842"/>
<dbReference type="PROSITE" id="PS50016">
    <property type="entry name" value="ZF_PHD_2"/>
    <property type="match status" value="1"/>
</dbReference>
<keyword evidence="2 5" id="KW-0863">Zinc-finger</keyword>
<dbReference type="SMART" id="SM00249">
    <property type="entry name" value="PHD"/>
    <property type="match status" value="1"/>
</dbReference>
<dbReference type="Pfam" id="PF03126">
    <property type="entry name" value="Plus-3"/>
    <property type="match status" value="1"/>
</dbReference>
<dbReference type="CDD" id="cd00072">
    <property type="entry name" value="GYF"/>
    <property type="match status" value="1"/>
</dbReference>
<feature type="domain" description="C3H1-type" evidence="8">
    <location>
        <begin position="1674"/>
        <end position="1700"/>
    </location>
</feature>
<dbReference type="Gene3D" id="1.10.245.10">
    <property type="entry name" value="SWIB/MDM2 domain"/>
    <property type="match status" value="1"/>
</dbReference>
<keyword evidence="13" id="KW-1185">Reference proteome</keyword>
<dbReference type="PROSITE" id="PS51925">
    <property type="entry name" value="SWIB_MDM2"/>
    <property type="match status" value="1"/>
</dbReference>
<feature type="compositionally biased region" description="Acidic residues" evidence="6">
    <location>
        <begin position="369"/>
        <end position="381"/>
    </location>
</feature>
<dbReference type="InterPro" id="IPR001965">
    <property type="entry name" value="Znf_PHD"/>
</dbReference>
<feature type="domain" description="DM2" evidence="11">
    <location>
        <begin position="628"/>
        <end position="711"/>
    </location>
</feature>
<evidence type="ECO:0008006" key="14">
    <source>
        <dbReference type="Google" id="ProtNLM"/>
    </source>
</evidence>
<feature type="compositionally biased region" description="Acidic residues" evidence="6">
    <location>
        <begin position="966"/>
        <end position="975"/>
    </location>
</feature>
<keyword evidence="4" id="KW-0238">DNA-binding</keyword>
<feature type="domain" description="PHD-type" evidence="7">
    <location>
        <begin position="411"/>
        <end position="477"/>
    </location>
</feature>
<proteinExistence type="predicted"/>
<evidence type="ECO:0000256" key="5">
    <source>
        <dbReference type="PROSITE-ProRule" id="PRU00723"/>
    </source>
</evidence>
<feature type="compositionally biased region" description="Polar residues" evidence="6">
    <location>
        <begin position="616"/>
        <end position="626"/>
    </location>
</feature>
<feature type="compositionally biased region" description="Basic residues" evidence="6">
    <location>
        <begin position="743"/>
        <end position="756"/>
    </location>
</feature>
<dbReference type="InterPro" id="IPR035445">
    <property type="entry name" value="GYF-like_dom_sf"/>
</dbReference>
<feature type="region of interest" description="Disordered" evidence="6">
    <location>
        <begin position="728"/>
        <end position="760"/>
    </location>
</feature>
<dbReference type="InterPro" id="IPR004343">
    <property type="entry name" value="Plus-3_dom"/>
</dbReference>
<dbReference type="InterPro" id="IPR013083">
    <property type="entry name" value="Znf_RING/FYVE/PHD"/>
</dbReference>
<dbReference type="InterPro" id="IPR000571">
    <property type="entry name" value="Znf_CCCH"/>
</dbReference>
<feature type="region of interest" description="Disordered" evidence="6">
    <location>
        <begin position="1572"/>
        <end position="1677"/>
    </location>
</feature>
<name>A0A067JUK4_JATCU</name>
<feature type="domain" description="GYF" evidence="9">
    <location>
        <begin position="1119"/>
        <end position="1173"/>
    </location>
</feature>
<dbReference type="FunFam" id="1.10.245.10:FF:000003">
    <property type="entry name" value="Zinc finger CCCH domain-containing protein 19"/>
    <property type="match status" value="1"/>
</dbReference>
<feature type="compositionally biased region" description="Polar residues" evidence="6">
    <location>
        <begin position="1606"/>
        <end position="1629"/>
    </location>
</feature>
<evidence type="ECO:0000256" key="1">
    <source>
        <dbReference type="ARBA" id="ARBA00022723"/>
    </source>
</evidence>
<feature type="region of interest" description="Disordered" evidence="6">
    <location>
        <begin position="365"/>
        <end position="399"/>
    </location>
</feature>
<organism evidence="12 13">
    <name type="scientific">Jatropha curcas</name>
    <name type="common">Barbados nut</name>
    <dbReference type="NCBI Taxonomy" id="180498"/>
    <lineage>
        <taxon>Eukaryota</taxon>
        <taxon>Viridiplantae</taxon>
        <taxon>Streptophyta</taxon>
        <taxon>Embryophyta</taxon>
        <taxon>Tracheophyta</taxon>
        <taxon>Spermatophyta</taxon>
        <taxon>Magnoliopsida</taxon>
        <taxon>eudicotyledons</taxon>
        <taxon>Gunneridae</taxon>
        <taxon>Pentapetalae</taxon>
        <taxon>rosids</taxon>
        <taxon>fabids</taxon>
        <taxon>Malpighiales</taxon>
        <taxon>Euphorbiaceae</taxon>
        <taxon>Crotonoideae</taxon>
        <taxon>Jatropheae</taxon>
        <taxon>Jatropha</taxon>
    </lineage>
</organism>
<feature type="region of interest" description="Disordered" evidence="6">
    <location>
        <begin position="1193"/>
        <end position="1316"/>
    </location>
</feature>
<dbReference type="InterPro" id="IPR003169">
    <property type="entry name" value="GYF"/>
</dbReference>
<evidence type="ECO:0000259" key="11">
    <source>
        <dbReference type="PROSITE" id="PS51925"/>
    </source>
</evidence>
<dbReference type="Gene3D" id="3.90.70.200">
    <property type="entry name" value="Plus-3 domain"/>
    <property type="match status" value="1"/>
</dbReference>
<dbReference type="CDD" id="cd19757">
    <property type="entry name" value="Bbox1"/>
    <property type="match status" value="1"/>
</dbReference>
<dbReference type="STRING" id="180498.A0A067JUK4"/>
<evidence type="ECO:0000259" key="8">
    <source>
        <dbReference type="PROSITE" id="PS50103"/>
    </source>
</evidence>
<evidence type="ECO:0000256" key="3">
    <source>
        <dbReference type="ARBA" id="ARBA00022833"/>
    </source>
</evidence>
<sequence length="1700" mass="185394">METEEDDNSKTTMTSTTVTTIAEMDTNKELLPVEPQCGAHPAAELPRLELWGGGDAESQSQLPSPGPPETATKLPDKGENQEEVVGDNTSGAELSELEVGGGGGESQSPPPRLQPEVAVTEGGEDERTTVEEESGQAKEESRGIEATEITEEVPEKEEEDEGLIAGEGGHIDTNNTDNKDNGRVLNAEVEDNYGIMGAGAGVEGLEANKGTEAKMEVVADVAIETEGTVMDEGREKNIERTDIADETRKGATDTTEEEEMADVAYRAELEEDNKPDIAEDEEVKEEKAEEVMLAEGNEKETVAQENEKFVSEAGEMDESEMANGTEEKDNEAEMDNEEMDVANAGEEVEMTEETENAEGMELADGTEGVGDEVDGAGDDVEEVSRSNGGKRKRGKNAKAPARVSSRKKVEEDVCFICFDGGELVLCDRRGCPKAYHPSCVNRDDAFFRAKGRWNCGWHLCSICEKNAYYMCYTCTFSLCKGCVKDAVILCVRGNRGFCETCMKTVMLIERNEQGNKEMAQVDFDDKNSWEYLFKDYWIDLKERLSLTSDELSQAKNPWKGSESHAGKRESTDELYDIHNDGGSGSDSSGNPEVTTSKRRKPKKRLKSHAKVRDSPTKATVNKSGGASSDERLEWASNELLEFVMHMKDGDKSVCSQFDVQALLLEYIKRNKLRDPRRKSQIICDSRLEKLFGKPRVGHFEMLKLLESHFLLKEDSQADDLQGSVVDTETNQLENDGNSDGLMKAHKDKKRKSRKKSDGRGLQSNVDDYAAIDIHNINLIYLRRSLLETLIDDTETFHDKVVGSFVRIRISGSAQKQDLYRLVQVVGTSKAGEPYRVGKRTTDFLLEILNLNKTEIVSIDIISNQEFTEDECKRLRQSIKCGFINRLTVGDIQEKAIALQAVRVEDSLEAEITRLSHLRDRASDMGHRKELRECVEKLQLLKSPEERQRRLEEIPEIHADPNMDPSYESEEDEGETDDKRQENYVRPGGSSFNRRGREPISPGRGSFSSNDSWGGARNYLSTSKELSRNLSSKGFLSKGDDAAGVGETLNENLWTQGRERERETQQSRSWEKPKSALNYETKGAHSVLSSESVASVKQDIAIIPSSAGAAQSAIKVNETDKIWHYQDPSGKIQGPFSMVQLRKWSNTGYFPADLRIWRTTEQRDDSILLTDALDGNFQRDTQLVDNSFLKGQPHLSSSYSTNAGGGGKSQPETSNSTGRAAPTLVEVPKYSVDKWGSETNLPSPTPAQAASSATKGQPYESQWSPTPAEPAGSLSGPNLLSGGNGELQRPVVVIPESSQLSHSTPSPASTKLLSSANSSLVHSQSTLAGESPRIQATSHLLKAPDSGGVSVNAVVDMKSLQNLVQPVANNSSLVGTQGWGAVSVSKSEMSAPHAMPGSGSQVWGSAPSHKLEPNNSISMSTQPSGYGNWGDTQTSVHNSASSFIAGNTGTMPSDLWRGPIPAQPNIQPSAASNVPWGMSVTDNQTTTPRQGPENQNTGWGPIPGNSNMGWGGPVHANSNQGWVASGQAPPANANPGWAAHGQVQAPGNANPGWVAPVKGQAAGNAFPAWMPPGQGPTPVNANQTWVAPGQGQPPGNANPNWAAASVNMGSWGSEQNQNGERFSSQRNTSQGGDSGYGGGKPWNKQSSFGRERDSPRPRERDSSRHRERDSSRPPFKGQRVCKYYHENGHCKKGAACDYLHT</sequence>
<feature type="compositionally biased region" description="Basic and acidic residues" evidence="6">
    <location>
        <begin position="265"/>
        <end position="277"/>
    </location>
</feature>
<keyword evidence="1 5" id="KW-0479">Metal-binding</keyword>
<dbReference type="CDD" id="cd15568">
    <property type="entry name" value="PHD5_NSD"/>
    <property type="match status" value="1"/>
</dbReference>
<accession>A0A067JUK4</accession>
<feature type="region of interest" description="Disordered" evidence="6">
    <location>
        <begin position="574"/>
        <end position="629"/>
    </location>
</feature>
<feature type="compositionally biased region" description="Acidic residues" evidence="6">
    <location>
        <begin position="148"/>
        <end position="162"/>
    </location>
</feature>
<feature type="region of interest" description="Disordered" evidence="6">
    <location>
        <begin position="226"/>
        <end position="335"/>
    </location>
</feature>
<dbReference type="PROSITE" id="PS51360">
    <property type="entry name" value="PLUS3"/>
    <property type="match status" value="1"/>
</dbReference>
<dbReference type="FunFam" id="3.90.70.200:FF:000002">
    <property type="entry name" value="Zinc finger CCCH domain-containing protein 19"/>
    <property type="match status" value="1"/>
</dbReference>
<evidence type="ECO:0000259" key="10">
    <source>
        <dbReference type="PROSITE" id="PS51360"/>
    </source>
</evidence>
<evidence type="ECO:0000259" key="9">
    <source>
        <dbReference type="PROSITE" id="PS50829"/>
    </source>
</evidence>
<dbReference type="GO" id="GO:0008270">
    <property type="term" value="F:zinc ion binding"/>
    <property type="evidence" value="ECO:0007669"/>
    <property type="project" value="UniProtKB-KW"/>
</dbReference>
<dbReference type="Pfam" id="PF02213">
    <property type="entry name" value="GYF"/>
    <property type="match status" value="1"/>
</dbReference>
<feature type="compositionally biased region" description="Basic and acidic residues" evidence="6">
    <location>
        <begin position="231"/>
        <end position="251"/>
    </location>
</feature>
<dbReference type="EMBL" id="KK914813">
    <property type="protein sequence ID" value="KDP27646.1"/>
    <property type="molecule type" value="Genomic_DNA"/>
</dbReference>
<dbReference type="Proteomes" id="UP000027138">
    <property type="component" value="Unassembled WGS sequence"/>
</dbReference>
<dbReference type="SUPFAM" id="SSF47592">
    <property type="entry name" value="SWIB/MDM2 domain"/>
    <property type="match status" value="1"/>
</dbReference>
<feature type="compositionally biased region" description="Low complexity" evidence="6">
    <location>
        <begin position="11"/>
        <end position="20"/>
    </location>
</feature>
<feature type="compositionally biased region" description="Low complexity" evidence="6">
    <location>
        <begin position="1586"/>
        <end position="1603"/>
    </location>
</feature>
<dbReference type="PANTHER" id="PTHR46695">
    <property type="entry name" value="ZINC FINGER CCCH DOMAIN-CONTAINING PROTEIN 44-RELATED"/>
    <property type="match status" value="1"/>
</dbReference>
<reference evidence="12 13" key="1">
    <citation type="journal article" date="2014" name="PLoS ONE">
        <title>Global Analysis of Gene Expression Profiles in Physic Nut (Jatropha curcas L.) Seedlings Exposed to Salt Stress.</title>
        <authorList>
            <person name="Zhang L."/>
            <person name="Zhang C."/>
            <person name="Wu P."/>
            <person name="Chen Y."/>
            <person name="Li M."/>
            <person name="Jiang H."/>
            <person name="Wu G."/>
        </authorList>
    </citation>
    <scope>NUCLEOTIDE SEQUENCE [LARGE SCALE GENOMIC DNA]</scope>
    <source>
        <strain evidence="13">cv. GZQX0401</strain>
        <tissue evidence="12">Young leaves</tissue>
    </source>
</reference>
<feature type="zinc finger region" description="C3H1-type" evidence="5">
    <location>
        <begin position="1674"/>
        <end position="1700"/>
    </location>
</feature>
<protein>
    <recommendedName>
        <fullName evidence="14">Zinc finger CCCH domain-containing protein 19-like</fullName>
    </recommendedName>
</protein>
<dbReference type="Gene3D" id="3.30.40.10">
    <property type="entry name" value="Zinc/RING finger domain, C3HC4 (zinc finger)"/>
    <property type="match status" value="1"/>
</dbReference>
<dbReference type="InterPro" id="IPR003121">
    <property type="entry name" value="SWIB_MDM2_domain"/>
</dbReference>
<feature type="compositionally biased region" description="Basic residues" evidence="6">
    <location>
        <begin position="596"/>
        <end position="609"/>
    </location>
</feature>
<dbReference type="Pfam" id="PF25980">
    <property type="entry name" value="NERD_plant"/>
    <property type="match status" value="1"/>
</dbReference>
<feature type="compositionally biased region" description="Polar residues" evidence="6">
    <location>
        <begin position="1295"/>
        <end position="1316"/>
    </location>
</feature>
<dbReference type="SMART" id="SM00151">
    <property type="entry name" value="SWIB"/>
    <property type="match status" value="1"/>
</dbReference>
<evidence type="ECO:0000313" key="13">
    <source>
        <dbReference type="Proteomes" id="UP000027138"/>
    </source>
</evidence>
<feature type="compositionally biased region" description="Polar residues" evidence="6">
    <location>
        <begin position="1412"/>
        <end position="1432"/>
    </location>
</feature>
<feature type="region of interest" description="Disordered" evidence="6">
    <location>
        <begin position="1388"/>
        <end position="1432"/>
    </location>
</feature>
<dbReference type="InterPro" id="IPR036885">
    <property type="entry name" value="SWIB_MDM2_dom_sf"/>
</dbReference>
<dbReference type="Gene3D" id="3.30.1490.40">
    <property type="match status" value="1"/>
</dbReference>
<dbReference type="InterPro" id="IPR011011">
    <property type="entry name" value="Znf_FYVE_PHD"/>
</dbReference>
<evidence type="ECO:0000256" key="2">
    <source>
        <dbReference type="ARBA" id="ARBA00022771"/>
    </source>
</evidence>
<dbReference type="InterPro" id="IPR019835">
    <property type="entry name" value="SWIB_domain"/>
</dbReference>
<feature type="region of interest" description="Disordered" evidence="6">
    <location>
        <begin position="1"/>
        <end position="182"/>
    </location>
</feature>
<feature type="compositionally biased region" description="Basic and acidic residues" evidence="6">
    <location>
        <begin position="951"/>
        <end position="960"/>
    </location>
</feature>
<dbReference type="SUPFAM" id="SSF55277">
    <property type="entry name" value="GYF domain"/>
    <property type="match status" value="1"/>
</dbReference>
<dbReference type="PROSITE" id="PS50829">
    <property type="entry name" value="GYF"/>
    <property type="match status" value="1"/>
</dbReference>
<dbReference type="InterPro" id="IPR058668">
    <property type="entry name" value="NERD_dom"/>
</dbReference>
<feature type="region of interest" description="Disordered" evidence="6">
    <location>
        <begin position="1035"/>
        <end position="1075"/>
    </location>
</feature>
<dbReference type="InterPro" id="IPR019787">
    <property type="entry name" value="Znf_PHD-finger"/>
</dbReference>
<dbReference type="OrthoDB" id="6415790at2759"/>
<feature type="region of interest" description="Disordered" evidence="6">
    <location>
        <begin position="951"/>
        <end position="1013"/>
    </location>
</feature>
<feature type="compositionally biased region" description="Basic and acidic residues" evidence="6">
    <location>
        <begin position="1648"/>
        <end position="1670"/>
    </location>
</feature>
<feature type="compositionally biased region" description="Basic and acidic residues" evidence="6">
    <location>
        <begin position="1056"/>
        <end position="1073"/>
    </location>
</feature>
<dbReference type="PANTHER" id="PTHR46695:SF5">
    <property type="entry name" value="RNA POLYMERASE-ASSOCIATED PROTEIN RTF1 HOMOLOG"/>
    <property type="match status" value="1"/>
</dbReference>
<feature type="compositionally biased region" description="Basic and acidic residues" evidence="6">
    <location>
        <begin position="125"/>
        <end position="145"/>
    </location>
</feature>
<dbReference type="InterPro" id="IPR019786">
    <property type="entry name" value="Zinc_finger_PHD-type_CS"/>
</dbReference>
<keyword evidence="3 5" id="KW-0862">Zinc</keyword>
<feature type="domain" description="Plus3" evidence="10">
    <location>
        <begin position="770"/>
        <end position="903"/>
    </location>
</feature>
<dbReference type="FunFam" id="3.30.40.10:FF:000303">
    <property type="entry name" value="Zinc finger CCCH domain-containing protein 19"/>
    <property type="match status" value="1"/>
</dbReference>
<feature type="compositionally biased region" description="Low complexity" evidence="6">
    <location>
        <begin position="1271"/>
        <end position="1280"/>
    </location>
</feature>
<dbReference type="SMART" id="SM00719">
    <property type="entry name" value="Plus3"/>
    <property type="match status" value="1"/>
</dbReference>
<feature type="compositionally biased region" description="Basic and acidic residues" evidence="6">
    <location>
        <begin position="284"/>
        <end position="310"/>
    </location>
</feature>
<dbReference type="GO" id="GO:0003677">
    <property type="term" value="F:DNA binding"/>
    <property type="evidence" value="ECO:0007669"/>
    <property type="project" value="UniProtKB-KW"/>
</dbReference>
<dbReference type="InterPro" id="IPR036128">
    <property type="entry name" value="Plus3-like_sf"/>
</dbReference>
<gene>
    <name evidence="12" type="ORF">JCGZ_19651</name>
</gene>
<dbReference type="Pfam" id="PF02201">
    <property type="entry name" value="SWIB"/>
    <property type="match status" value="1"/>
</dbReference>
<dbReference type="SUPFAM" id="SSF57903">
    <property type="entry name" value="FYVE/PHD zinc finger"/>
    <property type="match status" value="1"/>
</dbReference>
<feature type="compositionally biased region" description="Polar residues" evidence="6">
    <location>
        <begin position="728"/>
        <end position="737"/>
    </location>
</feature>
<evidence type="ECO:0000256" key="6">
    <source>
        <dbReference type="SAM" id="MobiDB-lite"/>
    </source>
</evidence>
<dbReference type="CDD" id="cd10567">
    <property type="entry name" value="SWIB-MDM2_like"/>
    <property type="match status" value="1"/>
</dbReference>
<evidence type="ECO:0000256" key="4">
    <source>
        <dbReference type="ARBA" id="ARBA00023125"/>
    </source>
</evidence>